<keyword evidence="4" id="KW-0677">Repeat</keyword>
<evidence type="ECO:0000256" key="9">
    <source>
        <dbReference type="SAM" id="MobiDB-lite"/>
    </source>
</evidence>
<dbReference type="PROSITE" id="PS50106">
    <property type="entry name" value="PDZ"/>
    <property type="match status" value="2"/>
</dbReference>
<proteinExistence type="inferred from homology"/>
<dbReference type="PRINTS" id="PR00834">
    <property type="entry name" value="PROTEASES2C"/>
</dbReference>
<dbReference type="KEGG" id="uam:UABAM_01826"/>
<evidence type="ECO:0000256" key="4">
    <source>
        <dbReference type="ARBA" id="ARBA00022737"/>
    </source>
</evidence>
<feature type="binding site" evidence="8">
    <location>
        <position position="148"/>
    </location>
    <ligand>
        <name>substrate</name>
    </ligand>
</feature>
<evidence type="ECO:0000256" key="8">
    <source>
        <dbReference type="PIRSR" id="PIRSR611782-2"/>
    </source>
</evidence>
<evidence type="ECO:0000256" key="6">
    <source>
        <dbReference type="ARBA" id="ARBA00022825"/>
    </source>
</evidence>
<evidence type="ECO:0000313" key="12">
    <source>
        <dbReference type="EMBL" id="BBM83474.1"/>
    </source>
</evidence>
<dbReference type="InterPro" id="IPR036034">
    <property type="entry name" value="PDZ_sf"/>
</dbReference>
<dbReference type="Gene3D" id="2.30.42.10">
    <property type="match status" value="2"/>
</dbReference>
<keyword evidence="5" id="KW-0378">Hydrolase</keyword>
<keyword evidence="3 10" id="KW-0732">Signal</keyword>
<dbReference type="SUPFAM" id="SSF50494">
    <property type="entry name" value="Trypsin-like serine proteases"/>
    <property type="match status" value="1"/>
</dbReference>
<dbReference type="SMART" id="SM00228">
    <property type="entry name" value="PDZ"/>
    <property type="match status" value="2"/>
</dbReference>
<organism evidence="12 13">
    <name type="scientific">Uabimicrobium amorphum</name>
    <dbReference type="NCBI Taxonomy" id="2596890"/>
    <lineage>
        <taxon>Bacteria</taxon>
        <taxon>Pseudomonadati</taxon>
        <taxon>Planctomycetota</taxon>
        <taxon>Candidatus Uabimicrobiia</taxon>
        <taxon>Candidatus Uabimicrobiales</taxon>
        <taxon>Candidatus Uabimicrobiaceae</taxon>
        <taxon>Candidatus Uabimicrobium</taxon>
    </lineage>
</organism>
<dbReference type="PANTHER" id="PTHR22939:SF129">
    <property type="entry name" value="SERINE PROTEASE HTRA2, MITOCHONDRIAL"/>
    <property type="match status" value="1"/>
</dbReference>
<evidence type="ECO:0000256" key="3">
    <source>
        <dbReference type="ARBA" id="ARBA00022729"/>
    </source>
</evidence>
<accession>A0A5S9IKP0</accession>
<dbReference type="InterPro" id="IPR009003">
    <property type="entry name" value="Peptidase_S1_PA"/>
</dbReference>
<feature type="active site" description="Charge relay system" evidence="7">
    <location>
        <position position="222"/>
    </location>
</feature>
<evidence type="ECO:0000259" key="11">
    <source>
        <dbReference type="PROSITE" id="PS50106"/>
    </source>
</evidence>
<dbReference type="InterPro" id="IPR001940">
    <property type="entry name" value="Peptidase_S1C"/>
</dbReference>
<dbReference type="PANTHER" id="PTHR22939">
    <property type="entry name" value="SERINE PROTEASE FAMILY S1C HTRA-RELATED"/>
    <property type="match status" value="1"/>
</dbReference>
<feature type="domain" description="PDZ" evidence="11">
    <location>
        <begin position="266"/>
        <end position="357"/>
    </location>
</feature>
<protein>
    <submittedName>
        <fullName evidence="12">MucD</fullName>
    </submittedName>
</protein>
<evidence type="ECO:0000313" key="13">
    <source>
        <dbReference type="Proteomes" id="UP000326354"/>
    </source>
</evidence>
<feature type="region of interest" description="Disordered" evidence="9">
    <location>
        <begin position="78"/>
        <end position="102"/>
    </location>
</feature>
<keyword evidence="6" id="KW-0720">Serine protease</keyword>
<dbReference type="InterPro" id="IPR001478">
    <property type="entry name" value="PDZ"/>
</dbReference>
<evidence type="ECO:0000256" key="10">
    <source>
        <dbReference type="SAM" id="SignalP"/>
    </source>
</evidence>
<feature type="domain" description="PDZ" evidence="11">
    <location>
        <begin position="398"/>
        <end position="460"/>
    </location>
</feature>
<dbReference type="Pfam" id="PF00595">
    <property type="entry name" value="PDZ"/>
    <property type="match status" value="1"/>
</dbReference>
<evidence type="ECO:0000256" key="2">
    <source>
        <dbReference type="ARBA" id="ARBA00022670"/>
    </source>
</evidence>
<feature type="active site" description="Charge relay system" evidence="7">
    <location>
        <position position="118"/>
    </location>
</feature>
<dbReference type="OrthoDB" id="248175at2"/>
<feature type="signal peptide" evidence="10">
    <location>
        <begin position="1"/>
        <end position="29"/>
    </location>
</feature>
<feature type="binding site" evidence="8">
    <location>
        <position position="118"/>
    </location>
    <ligand>
        <name>substrate</name>
    </ligand>
</feature>
<feature type="binding site" evidence="8">
    <location>
        <begin position="220"/>
        <end position="222"/>
    </location>
    <ligand>
        <name>substrate</name>
    </ligand>
</feature>
<dbReference type="Pfam" id="PF13180">
    <property type="entry name" value="PDZ_2"/>
    <property type="match status" value="1"/>
</dbReference>
<sequence length="485" mass="52506">MRQKIFIMTCVIAIMAVGVIAFHTPSIQADDSQDAAIAKLHQQSQAFVQVAKRTTPAVVHIAVVRKVSGRNGSMDFFRNHPFFRDNPRSKKAPRQRKEQGAGSGVIIDPRGYILSNHHVVKNAEEVTVTLNDRRKFKAKVIGSDSKTDVAVIKIEAKNLPVAPLGNSSSLQVGQWVLAIGNPFGLSQTVTAGIVSAKGRSGVGITEYEDFIQTDAAINPGNSGGPLINLHGEVIGINTAILSRSGGYQGIGFAIPVNQARTIMKQIIASGKVQRSWLGVQIEEVTPDMAQAFGLNEAFGCLVQQIFPNSPARKAGIRSGDIILYFNGKKITRSAQLRNTVATTPAGSKVPVEIFRNQKRKTIYVVLGDIKKATWNGQGTQPQPQEQPTQDSAIIESLGIEIQQLTPDLAEALGVQTDKGVVITAITDGSAASRSSLRTNDVISEINRMRIRTISDAKKVLSQQKQLYLFRVITGVSRRYVVVKGN</sequence>
<keyword evidence="2" id="KW-0645">Protease</keyword>
<dbReference type="GO" id="GO:0006508">
    <property type="term" value="P:proteolysis"/>
    <property type="evidence" value="ECO:0007669"/>
    <property type="project" value="UniProtKB-KW"/>
</dbReference>
<keyword evidence="13" id="KW-1185">Reference proteome</keyword>
<dbReference type="Pfam" id="PF13365">
    <property type="entry name" value="Trypsin_2"/>
    <property type="match status" value="1"/>
</dbReference>
<dbReference type="RefSeq" id="WP_151967672.1">
    <property type="nucleotide sequence ID" value="NZ_AP019860.1"/>
</dbReference>
<name>A0A5S9IKP0_UABAM</name>
<dbReference type="EMBL" id="AP019860">
    <property type="protein sequence ID" value="BBM83474.1"/>
    <property type="molecule type" value="Genomic_DNA"/>
</dbReference>
<dbReference type="SUPFAM" id="SSF50156">
    <property type="entry name" value="PDZ domain-like"/>
    <property type="match status" value="2"/>
</dbReference>
<dbReference type="FunFam" id="2.40.10.10:FF:000001">
    <property type="entry name" value="Periplasmic serine protease DegS"/>
    <property type="match status" value="1"/>
</dbReference>
<dbReference type="NCBIfam" id="TIGR02037">
    <property type="entry name" value="degP_htrA_DO"/>
    <property type="match status" value="1"/>
</dbReference>
<dbReference type="CDD" id="cd10839">
    <property type="entry name" value="cpPDZ1_DegP-like"/>
    <property type="match status" value="1"/>
</dbReference>
<comment type="similarity">
    <text evidence="1">Belongs to the peptidase S1C family.</text>
</comment>
<dbReference type="GO" id="GO:0004252">
    <property type="term" value="F:serine-type endopeptidase activity"/>
    <property type="evidence" value="ECO:0007669"/>
    <property type="project" value="InterPro"/>
</dbReference>
<evidence type="ECO:0000256" key="7">
    <source>
        <dbReference type="PIRSR" id="PIRSR611782-1"/>
    </source>
</evidence>
<dbReference type="Proteomes" id="UP000326354">
    <property type="component" value="Chromosome"/>
</dbReference>
<dbReference type="Gene3D" id="2.40.10.120">
    <property type="match status" value="1"/>
</dbReference>
<evidence type="ECO:0000256" key="5">
    <source>
        <dbReference type="ARBA" id="ARBA00022801"/>
    </source>
</evidence>
<gene>
    <name evidence="12" type="ORF">UABAM_01826</name>
</gene>
<dbReference type="InterPro" id="IPR011782">
    <property type="entry name" value="Pept_S1C_Do"/>
</dbReference>
<feature type="chain" id="PRO_5024918990" evidence="10">
    <location>
        <begin position="30"/>
        <end position="485"/>
    </location>
</feature>
<reference evidence="12 13" key="1">
    <citation type="submission" date="2019-08" db="EMBL/GenBank/DDBJ databases">
        <title>Complete genome sequence of Candidatus Uab amorphum.</title>
        <authorList>
            <person name="Shiratori T."/>
            <person name="Suzuki S."/>
            <person name="Kakizawa Y."/>
            <person name="Ishida K."/>
        </authorList>
    </citation>
    <scope>NUCLEOTIDE SEQUENCE [LARGE SCALE GENOMIC DNA]</scope>
    <source>
        <strain evidence="12 13">SRT547</strain>
    </source>
</reference>
<dbReference type="AlphaFoldDB" id="A0A5S9IKP0"/>
<feature type="active site" description="Charge relay system" evidence="7">
    <location>
        <position position="148"/>
    </location>
</feature>
<evidence type="ECO:0000256" key="1">
    <source>
        <dbReference type="ARBA" id="ARBA00010541"/>
    </source>
</evidence>